<protein>
    <submittedName>
        <fullName evidence="8">LPS export ABC transporter permease LptG</fullName>
    </submittedName>
    <submittedName>
        <fullName evidence="7">Lipopolysaccharide export system permease protein LptG</fullName>
    </submittedName>
</protein>
<accession>A0A149VY35</accession>
<keyword evidence="3 6" id="KW-0812">Transmembrane</keyword>
<dbReference type="InterPro" id="IPR030923">
    <property type="entry name" value="LptG"/>
</dbReference>
<sequence length="363" mass="41424">MKRWRGLLIDRYLAREILSGTGLVFTALLFLFSFFDLIHELNDIGKGGYALWQIGVFVALALPGHAYELFPIATLIGTLYALTNLAQHSEITVMRSSGMSRQRLAQSLLRIGAGFVLVAFILGELIMPFTEEAAQQWRLKALNNLVATQFRSGIWIKDKGSFINIREMMPDNSLEDLRIYEFDNNRRLQRISTAHNALYLQDHEWEMKQVERTLFTPKGVSVVHEDHVRWNSVLSPQVMSTLLVEPEQMALWNLHTYIQHLRDNHQQTLRFEVALWGKVFYPFSSLVMMLLALPFGLQRPRAGAVGVRIMIGIGLGLGFYLSNRFFSYLGQLNGWGPIYSTTAPSLVFLGLALFLGWWGEKRA</sequence>
<keyword evidence="5 6" id="KW-0472">Membrane</keyword>
<feature type="transmembrane region" description="Helical" evidence="6">
    <location>
        <begin position="309"/>
        <end position="326"/>
    </location>
</feature>
<dbReference type="AlphaFoldDB" id="A0A8F3IJA0"/>
<evidence type="ECO:0000256" key="4">
    <source>
        <dbReference type="ARBA" id="ARBA00022989"/>
    </source>
</evidence>
<evidence type="ECO:0000256" key="2">
    <source>
        <dbReference type="ARBA" id="ARBA00022475"/>
    </source>
</evidence>
<keyword evidence="4 6" id="KW-1133">Transmembrane helix</keyword>
<dbReference type="PANTHER" id="PTHR33529">
    <property type="entry name" value="SLR0882 PROTEIN-RELATED"/>
    <property type="match status" value="1"/>
</dbReference>
<evidence type="ECO:0000256" key="3">
    <source>
        <dbReference type="ARBA" id="ARBA00022692"/>
    </source>
</evidence>
<proteinExistence type="predicted"/>
<dbReference type="InterPro" id="IPR005495">
    <property type="entry name" value="LptG/LptF_permease"/>
</dbReference>
<evidence type="ECO:0000256" key="1">
    <source>
        <dbReference type="ARBA" id="ARBA00004651"/>
    </source>
</evidence>
<dbReference type="Pfam" id="PF03739">
    <property type="entry name" value="LptF_LptG"/>
    <property type="match status" value="1"/>
</dbReference>
<evidence type="ECO:0000256" key="6">
    <source>
        <dbReference type="SAM" id="Phobius"/>
    </source>
</evidence>
<evidence type="ECO:0000313" key="8">
    <source>
        <dbReference type="EMBL" id="QWY77047.1"/>
    </source>
</evidence>
<feature type="transmembrane region" description="Helical" evidence="6">
    <location>
        <begin position="107"/>
        <end position="129"/>
    </location>
</feature>
<dbReference type="NCBIfam" id="TIGR04408">
    <property type="entry name" value="LptG_lptG"/>
    <property type="match status" value="1"/>
</dbReference>
<gene>
    <name evidence="7" type="primary">lptG</name>
    <name evidence="7" type="ORF">FEMY_16320</name>
    <name evidence="8" type="ORF">JZL65_11300</name>
</gene>
<dbReference type="EMBL" id="CP071137">
    <property type="protein sequence ID" value="QWY77047.1"/>
    <property type="molecule type" value="Genomic_DNA"/>
</dbReference>
<reference evidence="8" key="2">
    <citation type="submission" date="2021-02" db="EMBL/GenBank/DDBJ databases">
        <title>Comparative genomics of Ferrovum myxofaciens strains, predominant extremophile bacteria forming large biofilm stalactites in acid mine ecosystems.</title>
        <authorList>
            <person name="Burkartova K."/>
            <person name="Ridl J."/>
            <person name="Pajer P."/>
            <person name="Falteisek L."/>
        </authorList>
    </citation>
    <scope>NUCLEOTIDE SEQUENCE</scope>
    <source>
        <strain evidence="8">MI1III</strain>
    </source>
</reference>
<feature type="transmembrane region" description="Helical" evidence="6">
    <location>
        <begin position="12"/>
        <end position="35"/>
    </location>
</feature>
<organism evidence="7 9">
    <name type="scientific">Ferrovum myxofaciens</name>
    <dbReference type="NCBI Taxonomy" id="416213"/>
    <lineage>
        <taxon>Bacteria</taxon>
        <taxon>Pseudomonadati</taxon>
        <taxon>Pseudomonadota</taxon>
        <taxon>Betaproteobacteria</taxon>
        <taxon>Ferrovales</taxon>
        <taxon>Ferrovaceae</taxon>
        <taxon>Ferrovum</taxon>
    </lineage>
</organism>
<dbReference type="Proteomes" id="UP000683551">
    <property type="component" value="Chromosome"/>
</dbReference>
<dbReference type="Proteomes" id="UP000075653">
    <property type="component" value="Unassembled WGS sequence"/>
</dbReference>
<dbReference type="GO" id="GO:0015920">
    <property type="term" value="P:lipopolysaccharide transport"/>
    <property type="evidence" value="ECO:0007669"/>
    <property type="project" value="TreeGrafter"/>
</dbReference>
<feature type="transmembrane region" description="Helical" evidence="6">
    <location>
        <begin position="47"/>
        <end position="63"/>
    </location>
</feature>
<dbReference type="GO" id="GO:0043190">
    <property type="term" value="C:ATP-binding cassette (ABC) transporter complex"/>
    <property type="evidence" value="ECO:0007669"/>
    <property type="project" value="InterPro"/>
</dbReference>
<feature type="transmembrane region" description="Helical" evidence="6">
    <location>
        <begin position="279"/>
        <end position="297"/>
    </location>
</feature>
<dbReference type="GO" id="GO:0055085">
    <property type="term" value="P:transmembrane transport"/>
    <property type="evidence" value="ECO:0007669"/>
    <property type="project" value="InterPro"/>
</dbReference>
<comment type="subcellular location">
    <subcellularLocation>
        <location evidence="1">Cell membrane</location>
        <topology evidence="1">Multi-pass membrane protein</topology>
    </subcellularLocation>
</comment>
<dbReference type="EMBL" id="LRRD01000035">
    <property type="protein sequence ID" value="KXW57824.1"/>
    <property type="molecule type" value="Genomic_DNA"/>
</dbReference>
<dbReference type="GeneID" id="301710349"/>
<evidence type="ECO:0000313" key="9">
    <source>
        <dbReference type="Proteomes" id="UP000075653"/>
    </source>
</evidence>
<dbReference type="RefSeq" id="WP_197456449.1">
    <property type="nucleotide sequence ID" value="NZ_CP053675.1"/>
</dbReference>
<reference evidence="7 9" key="1">
    <citation type="submission" date="2016-01" db="EMBL/GenBank/DDBJ databases">
        <title>Genome sequence of the acidophilic iron oxidising Ferrovum strain Z-31.</title>
        <authorList>
            <person name="Poehlein A."/>
            <person name="Ullrich S.R."/>
            <person name="Schloemann M."/>
            <person name="Muehling M."/>
            <person name="Daniel R."/>
        </authorList>
    </citation>
    <scope>NUCLEOTIDE SEQUENCE [LARGE SCALE GENOMIC DNA]</scope>
    <source>
        <strain evidence="7 9">Z-31</strain>
    </source>
</reference>
<dbReference type="PANTHER" id="PTHR33529:SF2">
    <property type="entry name" value="LIPOPOLYSACCHARIDE EXPORT SYSTEM PERMEASE PROTEIN LPTG"/>
    <property type="match status" value="1"/>
</dbReference>
<keyword evidence="9" id="KW-1185">Reference proteome</keyword>
<dbReference type="PATRIC" id="fig|1789004.3.peg.1666"/>
<keyword evidence="2" id="KW-1003">Cell membrane</keyword>
<evidence type="ECO:0000256" key="5">
    <source>
        <dbReference type="ARBA" id="ARBA00023136"/>
    </source>
</evidence>
<accession>A0A8F3IJA0</accession>
<evidence type="ECO:0000313" key="7">
    <source>
        <dbReference type="EMBL" id="KXW57824.1"/>
    </source>
</evidence>
<name>A0A8F3IJA0_9PROT</name>
<feature type="transmembrane region" description="Helical" evidence="6">
    <location>
        <begin position="338"/>
        <end position="358"/>
    </location>
</feature>